<evidence type="ECO:0000313" key="2">
    <source>
        <dbReference type="EMBL" id="CAK9133853.1"/>
    </source>
</evidence>
<dbReference type="EMBL" id="CAUOFW020000225">
    <property type="protein sequence ID" value="CAK9133853.1"/>
    <property type="molecule type" value="Genomic_DNA"/>
</dbReference>
<dbReference type="PANTHER" id="PTHR45510:SF1">
    <property type="entry name" value="RHODANESE-LIKE DOMAIN-CONTAINING PROTEIN 10"/>
    <property type="match status" value="1"/>
</dbReference>
<dbReference type="Pfam" id="PF00581">
    <property type="entry name" value="Rhodanese"/>
    <property type="match status" value="1"/>
</dbReference>
<gene>
    <name evidence="2" type="ORF">ILEXP_LOCUS782</name>
</gene>
<comment type="caution">
    <text evidence="2">The sequence shown here is derived from an EMBL/GenBank/DDBJ whole genome shotgun (WGS) entry which is preliminary data.</text>
</comment>
<dbReference type="FunFam" id="3.40.250.10:FF:000047">
    <property type="entry name" value="Rhodanese-like domain-containing protein 10"/>
    <property type="match status" value="1"/>
</dbReference>
<dbReference type="PROSITE" id="PS50206">
    <property type="entry name" value="RHODANESE_3"/>
    <property type="match status" value="1"/>
</dbReference>
<organism evidence="2 3">
    <name type="scientific">Ilex paraguariensis</name>
    <name type="common">yerba mate</name>
    <dbReference type="NCBI Taxonomy" id="185542"/>
    <lineage>
        <taxon>Eukaryota</taxon>
        <taxon>Viridiplantae</taxon>
        <taxon>Streptophyta</taxon>
        <taxon>Embryophyta</taxon>
        <taxon>Tracheophyta</taxon>
        <taxon>Spermatophyta</taxon>
        <taxon>Magnoliopsida</taxon>
        <taxon>eudicotyledons</taxon>
        <taxon>Gunneridae</taxon>
        <taxon>Pentapetalae</taxon>
        <taxon>asterids</taxon>
        <taxon>campanulids</taxon>
        <taxon>Aquifoliales</taxon>
        <taxon>Aquifoliaceae</taxon>
        <taxon>Ilex</taxon>
    </lineage>
</organism>
<dbReference type="PANTHER" id="PTHR45510">
    <property type="entry name" value="RHODANESE-LIKE DOMAIN-CONTAINING PROTEIN 10"/>
    <property type="match status" value="1"/>
</dbReference>
<proteinExistence type="predicted"/>
<protein>
    <recommendedName>
        <fullName evidence="1">Rhodanese domain-containing protein</fullName>
    </recommendedName>
</protein>
<evidence type="ECO:0000313" key="3">
    <source>
        <dbReference type="Proteomes" id="UP001642360"/>
    </source>
</evidence>
<dbReference type="InterPro" id="IPR001763">
    <property type="entry name" value="Rhodanese-like_dom"/>
</dbReference>
<dbReference type="InterPro" id="IPR044614">
    <property type="entry name" value="STR10"/>
</dbReference>
<dbReference type="SUPFAM" id="SSF52821">
    <property type="entry name" value="Rhodanese/Cell cycle control phosphatase"/>
    <property type="match status" value="1"/>
</dbReference>
<reference evidence="2 3" key="1">
    <citation type="submission" date="2024-02" db="EMBL/GenBank/DDBJ databases">
        <authorList>
            <person name="Vignale AGUSTIN F."/>
            <person name="Sosa J E."/>
            <person name="Modenutti C."/>
        </authorList>
    </citation>
    <scope>NUCLEOTIDE SEQUENCE [LARGE SCALE GENOMIC DNA]</scope>
</reference>
<keyword evidence="3" id="KW-1185">Reference proteome</keyword>
<evidence type="ECO:0000259" key="1">
    <source>
        <dbReference type="PROSITE" id="PS50206"/>
    </source>
</evidence>
<dbReference type="Gene3D" id="3.40.250.10">
    <property type="entry name" value="Rhodanese-like domain"/>
    <property type="match status" value="1"/>
</dbReference>
<name>A0ABC8QMV5_9AQUA</name>
<accession>A0ABC8QMV5</accession>
<dbReference type="InterPro" id="IPR036873">
    <property type="entry name" value="Rhodanese-like_dom_sf"/>
</dbReference>
<dbReference type="SMART" id="SM00450">
    <property type="entry name" value="RHOD"/>
    <property type="match status" value="1"/>
</dbReference>
<dbReference type="Proteomes" id="UP001642360">
    <property type="component" value="Unassembled WGS sequence"/>
</dbReference>
<dbReference type="CDD" id="cd00158">
    <property type="entry name" value="RHOD"/>
    <property type="match status" value="1"/>
</dbReference>
<feature type="domain" description="Rhodanese" evidence="1">
    <location>
        <begin position="65"/>
        <end position="189"/>
    </location>
</feature>
<dbReference type="AlphaFoldDB" id="A0ABC8QMV5"/>
<sequence>MTIQLNYQLHTSTLKHVKQLKPPLSATPQRSATFQVNAVAGKAQQLIQSGEVRPILAKDATSAMKSEGYKLVDIRPEWEWEKARVSGSLHVPLFVKDMDSSPITLLKKWVHFGYIGLWTGQNFTMINPDFLQQVEIEVPDKDTKLLVACGEGLRSVMAVSKLHEGGYRKLGWLAGGFNRAGDGDFPDVEGTEKLQYATIGGVSYYFLQLLILLKAVGS</sequence>